<reference evidence="2 3" key="1">
    <citation type="journal article" date="2019" name="Int. J. Syst. Evol. Microbiol.">
        <title>The Global Catalogue of Microorganisms (GCM) 10K type strain sequencing project: providing services to taxonomists for standard genome sequencing and annotation.</title>
        <authorList>
            <consortium name="The Broad Institute Genomics Platform"/>
            <consortium name="The Broad Institute Genome Sequencing Center for Infectious Disease"/>
            <person name="Wu L."/>
            <person name="Ma J."/>
        </authorList>
    </citation>
    <scope>NUCLEOTIDE SEQUENCE [LARGE SCALE GENOMIC DNA]</scope>
    <source>
        <strain evidence="2 3">XZYJT29</strain>
    </source>
</reference>
<feature type="domain" description="HVO-0163 N-terminal HTH" evidence="1">
    <location>
        <begin position="4"/>
        <end position="70"/>
    </location>
</feature>
<proteinExistence type="predicted"/>
<dbReference type="RefSeq" id="WP_274322188.1">
    <property type="nucleotide sequence ID" value="NZ_CP118158.1"/>
</dbReference>
<dbReference type="SUPFAM" id="SSF46785">
    <property type="entry name" value="Winged helix' DNA-binding domain"/>
    <property type="match status" value="2"/>
</dbReference>
<protein>
    <submittedName>
        <fullName evidence="2">Winged helix-turn-helix transcriptional regulator</fullName>
    </submittedName>
</protein>
<dbReference type="InterPro" id="IPR011991">
    <property type="entry name" value="ArsR-like_HTH"/>
</dbReference>
<dbReference type="InterPro" id="IPR056504">
    <property type="entry name" value="HTH_HVO_0163_N"/>
</dbReference>
<evidence type="ECO:0000313" key="3">
    <source>
        <dbReference type="Proteomes" id="UP001596432"/>
    </source>
</evidence>
<dbReference type="InterPro" id="IPR036390">
    <property type="entry name" value="WH_DNA-bd_sf"/>
</dbReference>
<dbReference type="Pfam" id="PF24266">
    <property type="entry name" value="HTH_HVO_0163_N"/>
    <property type="match status" value="1"/>
</dbReference>
<dbReference type="PANTHER" id="PTHR36216:SF1">
    <property type="entry name" value="HTH ARSR-TYPE DOMAIN-CONTAINING PROTEIN"/>
    <property type="match status" value="1"/>
</dbReference>
<dbReference type="GeneID" id="78821407"/>
<evidence type="ECO:0000313" key="2">
    <source>
        <dbReference type="EMBL" id="MFC7141098.1"/>
    </source>
</evidence>
<organism evidence="2 3">
    <name type="scientific">Halosimplex aquaticum</name>
    <dbReference type="NCBI Taxonomy" id="3026162"/>
    <lineage>
        <taxon>Archaea</taxon>
        <taxon>Methanobacteriati</taxon>
        <taxon>Methanobacteriota</taxon>
        <taxon>Stenosarchaea group</taxon>
        <taxon>Halobacteria</taxon>
        <taxon>Halobacteriales</taxon>
        <taxon>Haloarculaceae</taxon>
        <taxon>Halosimplex</taxon>
    </lineage>
</organism>
<comment type="caution">
    <text evidence="2">The sequence shown here is derived from an EMBL/GenBank/DDBJ whole genome shotgun (WGS) entry which is preliminary data.</text>
</comment>
<name>A0ABD5Y120_9EURY</name>
<sequence>MTGTDTRARIAAHVAENPGVYFSELVRQLDLAPGQVQYHLRRLDDVVAADLYGRTHYYPPDCDDFERRALAALRRETAADVVVTLLRRGPSAPAEVAGEIDVARSTLEWHLDRLTDLDLVAKRRDERGRVTLVLERPEETARLLRTVEPSLPDRLVDRFTRLLDRLLAE</sequence>
<dbReference type="EMBL" id="JBHTAS010000001">
    <property type="protein sequence ID" value="MFC7141098.1"/>
    <property type="molecule type" value="Genomic_DNA"/>
</dbReference>
<dbReference type="Proteomes" id="UP001596432">
    <property type="component" value="Unassembled WGS sequence"/>
</dbReference>
<accession>A0ABD5Y120</accession>
<gene>
    <name evidence="2" type="ORF">ACFQMA_14840</name>
</gene>
<dbReference type="CDD" id="cd00090">
    <property type="entry name" value="HTH_ARSR"/>
    <property type="match status" value="1"/>
</dbReference>
<dbReference type="InterPro" id="IPR036388">
    <property type="entry name" value="WH-like_DNA-bd_sf"/>
</dbReference>
<evidence type="ECO:0000259" key="1">
    <source>
        <dbReference type="Pfam" id="PF24266"/>
    </source>
</evidence>
<dbReference type="Gene3D" id="1.10.10.10">
    <property type="entry name" value="Winged helix-like DNA-binding domain superfamily/Winged helix DNA-binding domain"/>
    <property type="match status" value="2"/>
</dbReference>
<keyword evidence="3" id="KW-1185">Reference proteome</keyword>
<dbReference type="AlphaFoldDB" id="A0ABD5Y120"/>
<dbReference type="PANTHER" id="PTHR36216">
    <property type="entry name" value="TRANSCRIPTIONAL REGULATOR, TRMB"/>
    <property type="match status" value="1"/>
</dbReference>